<reference evidence="3" key="1">
    <citation type="submission" date="2018-05" db="EMBL/GenBank/DDBJ databases">
        <authorList>
            <person name="Lanie J.A."/>
            <person name="Ng W.-L."/>
            <person name="Kazmierczak K.M."/>
            <person name="Andrzejewski T.M."/>
            <person name="Davidsen T.M."/>
            <person name="Wayne K.J."/>
            <person name="Tettelin H."/>
            <person name="Glass J.I."/>
            <person name="Rusch D."/>
            <person name="Podicherti R."/>
            <person name="Tsui H.-C.T."/>
            <person name="Winkler M.E."/>
        </authorList>
    </citation>
    <scope>NUCLEOTIDE SEQUENCE</scope>
</reference>
<feature type="non-terminal residue" evidence="3">
    <location>
        <position position="160"/>
    </location>
</feature>
<sequence>MPLKVVGVGAGYFSHYHYDAWQRIGCVDLVAICDRDPTRADSTAKRHGIPLVFEQFSAMLDETGPDIIDIITPPESHEELLSIALASNATIICQKPLAPTLADARRMVALAEVDDRRFFVHENFRFQPWYVEIKALLDRHVIGTPYSVSFRLRPGDGRGP</sequence>
<protein>
    <recommendedName>
        <fullName evidence="2">Gfo/Idh/MocA-like oxidoreductase N-terminal domain-containing protein</fullName>
    </recommendedName>
</protein>
<keyword evidence="1" id="KW-0560">Oxidoreductase</keyword>
<evidence type="ECO:0000256" key="1">
    <source>
        <dbReference type="ARBA" id="ARBA00023002"/>
    </source>
</evidence>
<dbReference type="EMBL" id="UINC01207080">
    <property type="protein sequence ID" value="SVE29024.1"/>
    <property type="molecule type" value="Genomic_DNA"/>
</dbReference>
<dbReference type="InterPro" id="IPR036291">
    <property type="entry name" value="NAD(P)-bd_dom_sf"/>
</dbReference>
<dbReference type="GO" id="GO:0000166">
    <property type="term" value="F:nucleotide binding"/>
    <property type="evidence" value="ECO:0007669"/>
    <property type="project" value="InterPro"/>
</dbReference>
<dbReference type="AlphaFoldDB" id="A0A383CA27"/>
<evidence type="ECO:0000313" key="3">
    <source>
        <dbReference type="EMBL" id="SVE29024.1"/>
    </source>
</evidence>
<dbReference type="InterPro" id="IPR050463">
    <property type="entry name" value="Gfo/Idh/MocA_oxidrdct_glycsds"/>
</dbReference>
<dbReference type="GO" id="GO:0016491">
    <property type="term" value="F:oxidoreductase activity"/>
    <property type="evidence" value="ECO:0007669"/>
    <property type="project" value="UniProtKB-KW"/>
</dbReference>
<dbReference type="SUPFAM" id="SSF51735">
    <property type="entry name" value="NAD(P)-binding Rossmann-fold domains"/>
    <property type="match status" value="1"/>
</dbReference>
<dbReference type="Pfam" id="PF01408">
    <property type="entry name" value="GFO_IDH_MocA"/>
    <property type="match status" value="1"/>
</dbReference>
<gene>
    <name evidence="3" type="ORF">METZ01_LOCUS481878</name>
</gene>
<organism evidence="3">
    <name type="scientific">marine metagenome</name>
    <dbReference type="NCBI Taxonomy" id="408172"/>
    <lineage>
        <taxon>unclassified sequences</taxon>
        <taxon>metagenomes</taxon>
        <taxon>ecological metagenomes</taxon>
    </lineage>
</organism>
<accession>A0A383CA27</accession>
<evidence type="ECO:0000259" key="2">
    <source>
        <dbReference type="Pfam" id="PF01408"/>
    </source>
</evidence>
<dbReference type="PANTHER" id="PTHR43818">
    <property type="entry name" value="BCDNA.GH03377"/>
    <property type="match status" value="1"/>
</dbReference>
<dbReference type="PANTHER" id="PTHR43818:SF11">
    <property type="entry name" value="BCDNA.GH03377"/>
    <property type="match status" value="1"/>
</dbReference>
<dbReference type="InterPro" id="IPR000683">
    <property type="entry name" value="Gfo/Idh/MocA-like_OxRdtase_N"/>
</dbReference>
<name>A0A383CA27_9ZZZZ</name>
<feature type="domain" description="Gfo/Idh/MocA-like oxidoreductase N-terminal" evidence="2">
    <location>
        <begin position="4"/>
        <end position="120"/>
    </location>
</feature>
<dbReference type="Gene3D" id="3.40.50.720">
    <property type="entry name" value="NAD(P)-binding Rossmann-like Domain"/>
    <property type="match status" value="1"/>
</dbReference>
<proteinExistence type="predicted"/>